<name>A0A9N9MSG1_9CUCU</name>
<feature type="transmembrane region" description="Helical" evidence="7">
    <location>
        <begin position="238"/>
        <end position="257"/>
    </location>
</feature>
<evidence type="ECO:0000256" key="3">
    <source>
        <dbReference type="ARBA" id="ARBA00022692"/>
    </source>
</evidence>
<dbReference type="AlphaFoldDB" id="A0A9N9MSG1"/>
<gene>
    <name evidence="9" type="ORF">CEUTPL_LOCUS6748</name>
</gene>
<dbReference type="PANTHER" id="PTHR10165">
    <property type="entry name" value="LIPID PHOSPHATE PHOSPHATASE"/>
    <property type="match status" value="1"/>
</dbReference>
<comment type="similarity">
    <text evidence="2">Belongs to the PA-phosphatase related phosphoesterase family.</text>
</comment>
<feature type="domain" description="Phosphatidic acid phosphatase type 2/haloperoxidase" evidence="8">
    <location>
        <begin position="170"/>
        <end position="315"/>
    </location>
</feature>
<feature type="transmembrane region" description="Helical" evidence="7">
    <location>
        <begin position="173"/>
        <end position="191"/>
    </location>
</feature>
<evidence type="ECO:0000259" key="8">
    <source>
        <dbReference type="SMART" id="SM00014"/>
    </source>
</evidence>
<keyword evidence="5 7" id="KW-0472">Membrane</keyword>
<dbReference type="Pfam" id="PF01569">
    <property type="entry name" value="PAP2"/>
    <property type="match status" value="1"/>
</dbReference>
<reference evidence="9" key="1">
    <citation type="submission" date="2022-01" db="EMBL/GenBank/DDBJ databases">
        <authorList>
            <person name="King R."/>
        </authorList>
    </citation>
    <scope>NUCLEOTIDE SEQUENCE</scope>
</reference>
<evidence type="ECO:0000256" key="7">
    <source>
        <dbReference type="SAM" id="Phobius"/>
    </source>
</evidence>
<evidence type="ECO:0000256" key="6">
    <source>
        <dbReference type="SAM" id="MobiDB-lite"/>
    </source>
</evidence>
<evidence type="ECO:0000313" key="10">
    <source>
        <dbReference type="Proteomes" id="UP001152799"/>
    </source>
</evidence>
<dbReference type="GO" id="GO:0008195">
    <property type="term" value="F:phosphatidate phosphatase activity"/>
    <property type="evidence" value="ECO:0007669"/>
    <property type="project" value="TreeGrafter"/>
</dbReference>
<keyword evidence="4 7" id="KW-1133">Transmembrane helix</keyword>
<dbReference type="GO" id="GO:0046839">
    <property type="term" value="P:phospholipid dephosphorylation"/>
    <property type="evidence" value="ECO:0007669"/>
    <property type="project" value="TreeGrafter"/>
</dbReference>
<feature type="transmembrane region" description="Helical" evidence="7">
    <location>
        <begin position="82"/>
        <end position="108"/>
    </location>
</feature>
<dbReference type="InterPro" id="IPR036938">
    <property type="entry name" value="PAP2/HPO_sf"/>
</dbReference>
<proteinExistence type="inferred from homology"/>
<feature type="region of interest" description="Disordered" evidence="6">
    <location>
        <begin position="43"/>
        <end position="67"/>
    </location>
</feature>
<protein>
    <recommendedName>
        <fullName evidence="8">Phosphatidic acid phosphatase type 2/haloperoxidase domain-containing protein</fullName>
    </recommendedName>
</protein>
<keyword evidence="3 7" id="KW-0812">Transmembrane</keyword>
<evidence type="ECO:0000313" key="9">
    <source>
        <dbReference type="EMBL" id="CAG9766160.1"/>
    </source>
</evidence>
<accession>A0A9N9MSG1</accession>
<dbReference type="InterPro" id="IPR000326">
    <property type="entry name" value="PAP2/HPO"/>
</dbReference>
<feature type="transmembrane region" description="Helical" evidence="7">
    <location>
        <begin position="269"/>
        <end position="290"/>
    </location>
</feature>
<dbReference type="GO" id="GO:0007165">
    <property type="term" value="P:signal transduction"/>
    <property type="evidence" value="ECO:0007669"/>
    <property type="project" value="TreeGrafter"/>
</dbReference>
<dbReference type="Gene3D" id="1.20.144.10">
    <property type="entry name" value="Phosphatidic acid phosphatase type 2/haloperoxidase"/>
    <property type="match status" value="1"/>
</dbReference>
<dbReference type="GO" id="GO:0006644">
    <property type="term" value="P:phospholipid metabolic process"/>
    <property type="evidence" value="ECO:0007669"/>
    <property type="project" value="InterPro"/>
</dbReference>
<dbReference type="CDD" id="cd03384">
    <property type="entry name" value="PAP2_wunen"/>
    <property type="match status" value="1"/>
</dbReference>
<organism evidence="9 10">
    <name type="scientific">Ceutorhynchus assimilis</name>
    <name type="common">cabbage seed weevil</name>
    <dbReference type="NCBI Taxonomy" id="467358"/>
    <lineage>
        <taxon>Eukaryota</taxon>
        <taxon>Metazoa</taxon>
        <taxon>Ecdysozoa</taxon>
        <taxon>Arthropoda</taxon>
        <taxon>Hexapoda</taxon>
        <taxon>Insecta</taxon>
        <taxon>Pterygota</taxon>
        <taxon>Neoptera</taxon>
        <taxon>Endopterygota</taxon>
        <taxon>Coleoptera</taxon>
        <taxon>Polyphaga</taxon>
        <taxon>Cucujiformia</taxon>
        <taxon>Curculionidae</taxon>
        <taxon>Ceutorhynchinae</taxon>
        <taxon>Ceutorhynchus</taxon>
    </lineage>
</organism>
<dbReference type="PANTHER" id="PTHR10165:SF103">
    <property type="entry name" value="PHOSPHOLIPID PHOSPHATASE HOMOLOG 1.2 HOMOLOG"/>
    <property type="match status" value="1"/>
</dbReference>
<feature type="transmembrane region" description="Helical" evidence="7">
    <location>
        <begin position="128"/>
        <end position="153"/>
    </location>
</feature>
<sequence length="351" mass="39303">MAVELWDRESSIEVIFHGNNNENDESSSREKLLDNKAMVTPLPSTGNAAQPPNSVRLNITDPEKNNAAQPASSRIRFRKIKLAYAINATVWAIVTSCIIVLELGYIPTTKTGFYCKDPALSHSFTGDTISATTLLVSCLLVVPGLVLFLVEYLRKAAVSRLSWRDAWYFYKEYLVGSALVLLITEVAKVLVGEHRPYFLEVCQPDAAQNCTDGQYISTYECTTTKYSFYFMSDTSRSFPSGHSSLSVFAAVYFSYIIQSRLTTQKIGQLFKPFFIACVICWSLVCSLSRITDRRHHWWDVGVGMLLGALGAVYSLSIIYRHLHQNTSIPRVAMSTTTLLDIKNKDAKSEII</sequence>
<comment type="subcellular location">
    <subcellularLocation>
        <location evidence="1">Membrane</location>
        <topology evidence="1">Multi-pass membrane protein</topology>
    </subcellularLocation>
</comment>
<dbReference type="SUPFAM" id="SSF48317">
    <property type="entry name" value="Acid phosphatase/Vanadium-dependent haloperoxidase"/>
    <property type="match status" value="1"/>
</dbReference>
<dbReference type="OrthoDB" id="8907274at2759"/>
<feature type="compositionally biased region" description="Polar residues" evidence="6">
    <location>
        <begin position="43"/>
        <end position="57"/>
    </location>
</feature>
<dbReference type="Proteomes" id="UP001152799">
    <property type="component" value="Chromosome 3"/>
</dbReference>
<evidence type="ECO:0000256" key="2">
    <source>
        <dbReference type="ARBA" id="ARBA00008816"/>
    </source>
</evidence>
<feature type="transmembrane region" description="Helical" evidence="7">
    <location>
        <begin position="296"/>
        <end position="319"/>
    </location>
</feature>
<dbReference type="InterPro" id="IPR043216">
    <property type="entry name" value="PAP-like"/>
</dbReference>
<evidence type="ECO:0000256" key="1">
    <source>
        <dbReference type="ARBA" id="ARBA00004141"/>
    </source>
</evidence>
<dbReference type="SMART" id="SM00014">
    <property type="entry name" value="acidPPc"/>
    <property type="match status" value="1"/>
</dbReference>
<keyword evidence="10" id="KW-1185">Reference proteome</keyword>
<evidence type="ECO:0000256" key="5">
    <source>
        <dbReference type="ARBA" id="ARBA00023136"/>
    </source>
</evidence>
<dbReference type="GO" id="GO:0005886">
    <property type="term" value="C:plasma membrane"/>
    <property type="evidence" value="ECO:0007669"/>
    <property type="project" value="TreeGrafter"/>
</dbReference>
<evidence type="ECO:0000256" key="4">
    <source>
        <dbReference type="ARBA" id="ARBA00022989"/>
    </source>
</evidence>
<dbReference type="EMBL" id="OU892279">
    <property type="protein sequence ID" value="CAG9766160.1"/>
    <property type="molecule type" value="Genomic_DNA"/>
</dbReference>